<feature type="domain" description="Helicase ATP-binding" evidence="1">
    <location>
        <begin position="34"/>
        <end position="213"/>
    </location>
</feature>
<keyword evidence="4" id="KW-1185">Reference proteome</keyword>
<dbReference type="SUPFAM" id="SSF52540">
    <property type="entry name" value="P-loop containing nucleoside triphosphate hydrolases"/>
    <property type="match status" value="1"/>
</dbReference>
<dbReference type="InterPro" id="IPR006935">
    <property type="entry name" value="Helicase/UvrB_N"/>
</dbReference>
<dbReference type="PANTHER" id="PTHR47396">
    <property type="entry name" value="TYPE I RESTRICTION ENZYME ECOKI R PROTEIN"/>
    <property type="match status" value="1"/>
</dbReference>
<evidence type="ECO:0000313" key="4">
    <source>
        <dbReference type="Proteomes" id="UP000674416"/>
    </source>
</evidence>
<evidence type="ECO:0000259" key="1">
    <source>
        <dbReference type="PROSITE" id="PS51192"/>
    </source>
</evidence>
<dbReference type="PROSITE" id="PS51192">
    <property type="entry name" value="HELICASE_ATP_BIND_1"/>
    <property type="match status" value="1"/>
</dbReference>
<protein>
    <submittedName>
        <fullName evidence="3">Superfamily II DNA or RNA helicase</fullName>
    </submittedName>
</protein>
<reference evidence="3 4" key="1">
    <citation type="submission" date="2021-01" db="EMBL/GenBank/DDBJ databases">
        <title>Genomic Encyclopedia of Type Strains, Phase IV (KMG-IV): sequencing the most valuable type-strain genomes for metagenomic binning, comparative biology and taxonomic classification.</title>
        <authorList>
            <person name="Goeker M."/>
        </authorList>
    </citation>
    <scope>NUCLEOTIDE SEQUENCE [LARGE SCALE GENOMIC DNA]</scope>
    <source>
        <strain evidence="3 4">DSM 103394</strain>
    </source>
</reference>
<keyword evidence="3" id="KW-0547">Nucleotide-binding</keyword>
<keyword evidence="3" id="KW-0067">ATP-binding</keyword>
<evidence type="ECO:0000313" key="3">
    <source>
        <dbReference type="EMBL" id="MBP1083521.1"/>
    </source>
</evidence>
<dbReference type="Pfam" id="PF04851">
    <property type="entry name" value="ResIII"/>
    <property type="match status" value="1"/>
</dbReference>
<proteinExistence type="predicted"/>
<keyword evidence="3" id="KW-0347">Helicase</keyword>
<dbReference type="Pfam" id="PF00271">
    <property type="entry name" value="Helicase_C"/>
    <property type="match status" value="1"/>
</dbReference>
<dbReference type="PROSITE" id="PS51194">
    <property type="entry name" value="HELICASE_CTER"/>
    <property type="match status" value="1"/>
</dbReference>
<keyword evidence="3" id="KW-0378">Hydrolase</keyword>
<dbReference type="InterPro" id="IPR001650">
    <property type="entry name" value="Helicase_C-like"/>
</dbReference>
<dbReference type="InterPro" id="IPR014001">
    <property type="entry name" value="Helicase_ATP-bd"/>
</dbReference>
<dbReference type="SMART" id="SM00490">
    <property type="entry name" value="HELICc"/>
    <property type="match status" value="1"/>
</dbReference>
<dbReference type="RefSeq" id="WP_211086291.1">
    <property type="nucleotide sequence ID" value="NZ_JAFDST010000006.1"/>
</dbReference>
<gene>
    <name evidence="3" type="ORF">JOC74_004049</name>
</gene>
<sequence length="624" mass="71715">MTKDAYFKSTSTFIESNLSLRKPQRVAHKKLKESFQNDYYTHKIIVLPTGTGKTGLIGIAPFEISNGKVLVITPSLIIREGISDDFDTRTQFNFWTERNVIIDDEKLPNVYRYAGYSTNGDKKRVISYMNNADIVIANIHKVYSSNSKKALVNILDDDFFDMIIIDEAHHSAADSWLKTLEHFKAKKILKLTATPFRSDEKALKGDIIYNYSMADAINNGYIKNVFAEDYTNEKLSFIVDGNQIDKEKALEIMDKTWVTRTVAYSRECSNTIVEMSIKALEEKRRMGKAHHQIIAVACSIEHAEQIKELYEEAGYTADYVTSDRPDESEKAIINYKKGQLDVLVNVNMLGEGFDHPNISIAAIFRPFRTLPPYAQFIGRALRKIPGDGVIDEIDNIAHVIYHKELDLEDLWDYYTGQQKKASIRRIIGREVEDGYFQSRDIGEVSTTGEIIRTTRDFLGDGSDLKYSESLKKILQDRERLLEEETNKMKQAGISDESIEEYKKLQKRKLEGEINTKREALREELIREEVRVAHHEHITNIIVQLFESSPIELGGNELPEKSTSNIYKSANTNEAYVIKYINFNLKQKLKRGIDEWETYDFEEARKLLPSMTKKLEDKIKGAETK</sequence>
<dbReference type="GO" id="GO:0004386">
    <property type="term" value="F:helicase activity"/>
    <property type="evidence" value="ECO:0007669"/>
    <property type="project" value="UniProtKB-KW"/>
</dbReference>
<dbReference type="PANTHER" id="PTHR47396:SF1">
    <property type="entry name" value="ATP-DEPENDENT HELICASE IRC3-RELATED"/>
    <property type="match status" value="1"/>
</dbReference>
<comment type="caution">
    <text evidence="3">The sequence shown here is derived from an EMBL/GenBank/DDBJ whole genome shotgun (WGS) entry which is preliminary data.</text>
</comment>
<evidence type="ECO:0000259" key="2">
    <source>
        <dbReference type="PROSITE" id="PS51194"/>
    </source>
</evidence>
<dbReference type="SMART" id="SM00487">
    <property type="entry name" value="DEXDc"/>
    <property type="match status" value="1"/>
</dbReference>
<dbReference type="InterPro" id="IPR027417">
    <property type="entry name" value="P-loop_NTPase"/>
</dbReference>
<dbReference type="Gene3D" id="3.40.50.300">
    <property type="entry name" value="P-loop containing nucleotide triphosphate hydrolases"/>
    <property type="match status" value="2"/>
</dbReference>
<dbReference type="InterPro" id="IPR050742">
    <property type="entry name" value="Helicase_Restrict-Modif_Enz"/>
</dbReference>
<feature type="domain" description="Helicase C-terminal" evidence="2">
    <location>
        <begin position="272"/>
        <end position="427"/>
    </location>
</feature>
<name>A0ABS4D1L1_9BACI</name>
<dbReference type="Proteomes" id="UP000674416">
    <property type="component" value="Unassembled WGS sequence"/>
</dbReference>
<dbReference type="EMBL" id="JAFDST010000006">
    <property type="protein sequence ID" value="MBP1083521.1"/>
    <property type="molecule type" value="Genomic_DNA"/>
</dbReference>
<organism evidence="3 4">
    <name type="scientific">Bacillus capparidis</name>
    <dbReference type="NCBI Taxonomy" id="1840411"/>
    <lineage>
        <taxon>Bacteria</taxon>
        <taxon>Bacillati</taxon>
        <taxon>Bacillota</taxon>
        <taxon>Bacilli</taxon>
        <taxon>Bacillales</taxon>
        <taxon>Bacillaceae</taxon>
        <taxon>Bacillus</taxon>
    </lineage>
</organism>
<accession>A0ABS4D1L1</accession>